<evidence type="ECO:0008006" key="6">
    <source>
        <dbReference type="Google" id="ProtNLM"/>
    </source>
</evidence>
<feature type="compositionally biased region" description="Polar residues" evidence="1">
    <location>
        <begin position="323"/>
        <end position="332"/>
    </location>
</feature>
<dbReference type="Proteomes" id="UP000264353">
    <property type="component" value="Chromosome A2"/>
</dbReference>
<dbReference type="EMBL" id="CM010629">
    <property type="protein sequence ID" value="RID75448.1"/>
    <property type="molecule type" value="Genomic_DNA"/>
</dbReference>
<feature type="domain" description="Zinc knuckle CX2CX4HX4C" evidence="3">
    <location>
        <begin position="221"/>
        <end position="269"/>
    </location>
</feature>
<feature type="region of interest" description="Disordered" evidence="1">
    <location>
        <begin position="308"/>
        <end position="340"/>
    </location>
</feature>
<organism evidence="4 5">
    <name type="scientific">Brassica campestris</name>
    <name type="common">Field mustard</name>
    <dbReference type="NCBI Taxonomy" id="3711"/>
    <lineage>
        <taxon>Eukaryota</taxon>
        <taxon>Viridiplantae</taxon>
        <taxon>Streptophyta</taxon>
        <taxon>Embryophyta</taxon>
        <taxon>Tracheophyta</taxon>
        <taxon>Spermatophyta</taxon>
        <taxon>Magnoliopsida</taxon>
        <taxon>eudicotyledons</taxon>
        <taxon>Gunneridae</taxon>
        <taxon>Pentapetalae</taxon>
        <taxon>rosids</taxon>
        <taxon>malvids</taxon>
        <taxon>Brassicales</taxon>
        <taxon>Brassicaceae</taxon>
        <taxon>Brassiceae</taxon>
        <taxon>Brassica</taxon>
    </lineage>
</organism>
<protein>
    <recommendedName>
        <fullName evidence="6">DUF4283 domain-containing protein</fullName>
    </recommendedName>
</protein>
<feature type="domain" description="DUF4283" evidence="2">
    <location>
        <begin position="88"/>
        <end position="166"/>
    </location>
</feature>
<dbReference type="InterPro" id="IPR025836">
    <property type="entry name" value="Zn_knuckle_CX2CX4HX4C"/>
</dbReference>
<dbReference type="AlphaFoldDB" id="A0A398AEX6"/>
<dbReference type="InterPro" id="IPR040256">
    <property type="entry name" value="At4g02000-like"/>
</dbReference>
<evidence type="ECO:0000313" key="4">
    <source>
        <dbReference type="EMBL" id="RID75448.1"/>
    </source>
</evidence>
<evidence type="ECO:0000256" key="1">
    <source>
        <dbReference type="SAM" id="MobiDB-lite"/>
    </source>
</evidence>
<proteinExistence type="predicted"/>
<dbReference type="Pfam" id="PF14111">
    <property type="entry name" value="DUF4283"/>
    <property type="match status" value="1"/>
</dbReference>
<feature type="compositionally biased region" description="Basic and acidic residues" evidence="1">
    <location>
        <begin position="308"/>
        <end position="317"/>
    </location>
</feature>
<name>A0A398AEX6_BRACM</name>
<accession>A0A398AEX6</accession>
<gene>
    <name evidence="4" type="ORF">BRARA_B02494</name>
</gene>
<evidence type="ECO:0000259" key="2">
    <source>
        <dbReference type="Pfam" id="PF14111"/>
    </source>
</evidence>
<dbReference type="PANTHER" id="PTHR31286">
    <property type="entry name" value="GLYCINE-RICH CELL WALL STRUCTURAL PROTEIN 1.8-LIKE"/>
    <property type="match status" value="1"/>
</dbReference>
<reference evidence="4 5" key="1">
    <citation type="submission" date="2018-06" db="EMBL/GenBank/DDBJ databases">
        <title>WGS assembly of Brassica rapa FPsc.</title>
        <authorList>
            <person name="Bowman J."/>
            <person name="Kohchi T."/>
            <person name="Yamato K."/>
            <person name="Jenkins J."/>
            <person name="Shu S."/>
            <person name="Ishizaki K."/>
            <person name="Yamaoka S."/>
            <person name="Nishihama R."/>
            <person name="Nakamura Y."/>
            <person name="Berger F."/>
            <person name="Adam C."/>
            <person name="Aki S."/>
            <person name="Althoff F."/>
            <person name="Araki T."/>
            <person name="Arteaga-Vazquez M."/>
            <person name="Balasubrmanian S."/>
            <person name="Bauer D."/>
            <person name="Boehm C."/>
            <person name="Briginshaw L."/>
            <person name="Caballero-Perez J."/>
            <person name="Catarino B."/>
            <person name="Chen F."/>
            <person name="Chiyoda S."/>
            <person name="Chovatia M."/>
            <person name="Davies K."/>
            <person name="Delmans M."/>
            <person name="Demura T."/>
            <person name="Dierschke T."/>
            <person name="Dolan L."/>
            <person name="Dorantes-Acosta A."/>
            <person name="Eklund D."/>
            <person name="Florent S."/>
            <person name="Flores-Sandoval E."/>
            <person name="Fujiyama A."/>
            <person name="Fukuzawa H."/>
            <person name="Galik B."/>
            <person name="Grimanelli D."/>
            <person name="Grimwood J."/>
            <person name="Grossniklaus U."/>
            <person name="Hamada T."/>
            <person name="Haseloff J."/>
            <person name="Hetherington A."/>
            <person name="Higo A."/>
            <person name="Hirakawa Y."/>
            <person name="Hundley H."/>
            <person name="Ikeda Y."/>
            <person name="Inoue K."/>
            <person name="Inoue S."/>
            <person name="Ishida S."/>
            <person name="Jia Q."/>
            <person name="Kakita M."/>
            <person name="Kanazawa T."/>
            <person name="Kawai Y."/>
            <person name="Kawashima T."/>
            <person name="Kennedy M."/>
            <person name="Kinose K."/>
            <person name="Kinoshita T."/>
            <person name="Kohara Y."/>
            <person name="Koide E."/>
            <person name="Komatsu K."/>
            <person name="Kopischke S."/>
            <person name="Kubo M."/>
            <person name="Kyozuka J."/>
            <person name="Lagercrantz U."/>
            <person name="Lin S."/>
            <person name="Lindquist E."/>
            <person name="Lipzen A."/>
            <person name="Lu C."/>
            <person name="Luna E."/>
            <person name="Martienssen R."/>
            <person name="Minamino N."/>
            <person name="Mizutani M."/>
            <person name="Mizutani M."/>
            <person name="Mochizuki N."/>
            <person name="Monte I."/>
            <person name="Mosher R."/>
            <person name="Nagasaki H."/>
            <person name="Nakagami H."/>
            <person name="Naramoto S."/>
            <person name="Nishitani K."/>
            <person name="Ohtani M."/>
            <person name="Okamoto T."/>
            <person name="Okumura M."/>
            <person name="Phillips J."/>
            <person name="Pollak B."/>
            <person name="Reinders A."/>
            <person name="Roevekamp M."/>
            <person name="Sano R."/>
            <person name="Sawa S."/>
            <person name="Schmid M."/>
            <person name="Shirakawa M."/>
            <person name="Solano R."/>
            <person name="Spunde A."/>
            <person name="Suetsugu N."/>
            <person name="Sugano S."/>
            <person name="Sugiyama A."/>
            <person name="Sun R."/>
            <person name="Suzuki Y."/>
            <person name="Takenaka M."/>
            <person name="Takezawa D."/>
            <person name="Tomogane H."/>
            <person name="Tsuzuki M."/>
            <person name="Ueda T."/>
            <person name="Umeda M."/>
            <person name="Ward J."/>
            <person name="Watanabe Y."/>
            <person name="Yazaki K."/>
            <person name="Yokoyama R."/>
            <person name="Yoshitake Y."/>
            <person name="Yotsui I."/>
            <person name="Zachgo S."/>
            <person name="Schmutz J."/>
        </authorList>
    </citation>
    <scope>NUCLEOTIDE SEQUENCE [LARGE SCALE GENOMIC DNA]</scope>
    <source>
        <strain evidence="5">cv. B-3</strain>
    </source>
</reference>
<evidence type="ECO:0000259" key="3">
    <source>
        <dbReference type="Pfam" id="PF14392"/>
    </source>
</evidence>
<evidence type="ECO:0000313" key="5">
    <source>
        <dbReference type="Proteomes" id="UP000264353"/>
    </source>
</evidence>
<feature type="compositionally biased region" description="Low complexity" evidence="1">
    <location>
        <begin position="388"/>
        <end position="398"/>
    </location>
</feature>
<feature type="non-terminal residue" evidence="4">
    <location>
        <position position="1"/>
    </location>
</feature>
<dbReference type="Pfam" id="PF14392">
    <property type="entry name" value="zf-CCHC_4"/>
    <property type="match status" value="1"/>
</dbReference>
<dbReference type="InterPro" id="IPR025558">
    <property type="entry name" value="DUF4283"/>
</dbReference>
<feature type="region of interest" description="Disordered" evidence="1">
    <location>
        <begin position="378"/>
        <end position="400"/>
    </location>
</feature>
<sequence length="547" mass="62493">YDVDRIKSAVPPNSSVQIHIRSPPNGYPCSCFGLISLRSPHMPYYCRIGSSYRSKCSHMADIKGKGILYEDDDVPIKLTDQDDSHVTKEYRLSLIGKVLNPKKQNVEKLLQTVPTQWGVQERVTSNDLENGKFLINFTSEENLKSVLGKGPFHFHHCMFVLVRWEPIVHDDYPWIIPFWVELVGIPLHSWTVKNMKSIGGRLGHVNEDTIELSAGRMLIEVDSRHPLKFTRKIESPEGDEVTIEIKYDRLFKHCTICRLMTHEKGYCPKVESTMRPQTERAGVFARVKLPQDQPSHQPLLRNFRAHDQRNMDRDRQPLHHSSRTASHGNNRSDVARYPDVSNHNDCFKARYHEQEKEISNSRMMNGNKRHQPHSDRILRSYDNKPRGLRYGSSHYSSGRYDRKGELTWREKSKTMSGVTTRSPVHVRNTSDVVRDVVSYEQASRISDNLDWNKSLARSLTYSPQAPEDALENEQIIGALNGMELLESSDDEAMECDVQGDDLLGEELMEIEGQDQSIVVARPLDITAATKRSNNTRGGNRLGAPLGV</sequence>
<dbReference type="PANTHER" id="PTHR31286:SF162">
    <property type="entry name" value="DUF4283 DOMAIN-CONTAINING PROTEIN-RELATED"/>
    <property type="match status" value="1"/>
</dbReference>